<evidence type="ECO:0000256" key="1">
    <source>
        <dbReference type="SAM" id="MobiDB-lite"/>
    </source>
</evidence>
<evidence type="ECO:0000313" key="2">
    <source>
        <dbReference type="EMBL" id="PCG14116.1"/>
    </source>
</evidence>
<dbReference type="AlphaFoldDB" id="A0A2A4I7F9"/>
<keyword evidence="3" id="KW-1185">Reference proteome</keyword>
<name>A0A2A4I7F9_9SPHN</name>
<organism evidence="2 3">
    <name type="scientific">Sphingomonas adhaesiva</name>
    <dbReference type="NCBI Taxonomy" id="28212"/>
    <lineage>
        <taxon>Bacteria</taxon>
        <taxon>Pseudomonadati</taxon>
        <taxon>Pseudomonadota</taxon>
        <taxon>Alphaproteobacteria</taxon>
        <taxon>Sphingomonadales</taxon>
        <taxon>Sphingomonadaceae</taxon>
        <taxon>Sphingomonas</taxon>
    </lineage>
</organism>
<reference evidence="2 3" key="1">
    <citation type="submission" date="2017-09" db="EMBL/GenBank/DDBJ databases">
        <title>Sphingomonas adhaesiva DSM 7418, whole genome shotgun sequence.</title>
        <authorList>
            <person name="Feng G."/>
            <person name="Zhu H."/>
        </authorList>
    </citation>
    <scope>NUCLEOTIDE SEQUENCE [LARGE SCALE GENOMIC DNA]</scope>
    <source>
        <strain evidence="2 3">DSM 7418</strain>
    </source>
</reference>
<evidence type="ECO:0000313" key="3">
    <source>
        <dbReference type="Proteomes" id="UP000218323"/>
    </source>
</evidence>
<sequence>MLLTGAVLAVAACSPGPGGDASRAQGEAQEAWDPAPPSAGDALALLKRHFAAEPACGAFFAMPWDVSTDSAHNRGRAEALVQAGLLRAGGESRLPGAGGGQPAIRFVPTERGAATFRAPAAGEGGVPGLICYGTVVVEDATVTDADPMMRRAAIRYRYRLGDVPGWVREPAVAAIWPWLSERLAAPGEDNARLIWRDGEWRLDGTPRPGAFDLRDLTH</sequence>
<proteinExistence type="predicted"/>
<dbReference type="EMBL" id="NWVC01000004">
    <property type="protein sequence ID" value="PCG14116.1"/>
    <property type="molecule type" value="Genomic_DNA"/>
</dbReference>
<comment type="caution">
    <text evidence="2">The sequence shown here is derived from an EMBL/GenBank/DDBJ whole genome shotgun (WGS) entry which is preliminary data.</text>
</comment>
<gene>
    <name evidence="2" type="ORF">COA07_09895</name>
</gene>
<accession>A0A2A4I7F9</accession>
<dbReference type="Proteomes" id="UP000218323">
    <property type="component" value="Unassembled WGS sequence"/>
</dbReference>
<feature type="region of interest" description="Disordered" evidence="1">
    <location>
        <begin position="15"/>
        <end position="35"/>
    </location>
</feature>
<protein>
    <submittedName>
        <fullName evidence="2">Uncharacterized protein</fullName>
    </submittedName>
</protein>